<dbReference type="RefSeq" id="WP_114280931.1">
    <property type="nucleotide sequence ID" value="NZ_QPJY01000012.1"/>
</dbReference>
<reference evidence="5 6" key="1">
    <citation type="submission" date="2018-07" db="EMBL/GenBank/DDBJ databases">
        <title>Genomic Encyclopedia of Type Strains, Phase IV (KMG-IV): sequencing the most valuable type-strain genomes for metagenomic binning, comparative biology and taxonomic classification.</title>
        <authorList>
            <person name="Goeker M."/>
        </authorList>
    </citation>
    <scope>NUCLEOTIDE SEQUENCE [LARGE SCALE GENOMIC DNA]</scope>
    <source>
        <strain evidence="5 6">DSM 26407</strain>
    </source>
</reference>
<dbReference type="GO" id="GO:0006633">
    <property type="term" value="P:fatty acid biosynthetic process"/>
    <property type="evidence" value="ECO:0007669"/>
    <property type="project" value="UniProtKB-KW"/>
</dbReference>
<dbReference type="EMBL" id="QPJY01000012">
    <property type="protein sequence ID" value="RCX26033.1"/>
    <property type="molecule type" value="Genomic_DNA"/>
</dbReference>
<proteinExistence type="predicted"/>
<keyword evidence="3" id="KW-0443">Lipid metabolism</keyword>
<evidence type="ECO:0000256" key="4">
    <source>
        <dbReference type="ARBA" id="ARBA00023160"/>
    </source>
</evidence>
<keyword evidence="6" id="KW-1185">Reference proteome</keyword>
<dbReference type="PANTHER" id="PTHR38764:SF1">
    <property type="entry name" value="ACYL CARRIER PROTEIN PHOSPHODIESTERASE"/>
    <property type="match status" value="1"/>
</dbReference>
<name>A0A369BWY1_9GAMM</name>
<dbReference type="OrthoDB" id="8442777at2"/>
<dbReference type="InterPro" id="IPR007431">
    <property type="entry name" value="ACP_PD"/>
</dbReference>
<evidence type="ECO:0000256" key="1">
    <source>
        <dbReference type="ARBA" id="ARBA00022516"/>
    </source>
</evidence>
<keyword evidence="4" id="KW-0276">Fatty acid metabolism</keyword>
<keyword evidence="2" id="KW-0378">Hydrolase</keyword>
<gene>
    <name evidence="5" type="ORF">DFQ59_11236</name>
</gene>
<evidence type="ECO:0000256" key="3">
    <source>
        <dbReference type="ARBA" id="ARBA00023098"/>
    </source>
</evidence>
<keyword evidence="1" id="KW-0444">Lipid biosynthesis</keyword>
<comment type="caution">
    <text evidence="5">The sequence shown here is derived from an EMBL/GenBank/DDBJ whole genome shotgun (WGS) entry which is preliminary data.</text>
</comment>
<accession>A0A369BWY1</accession>
<dbReference type="GO" id="GO:0008770">
    <property type="term" value="F:[acyl-carrier-protein] phosphodiesterase activity"/>
    <property type="evidence" value="ECO:0007669"/>
    <property type="project" value="InterPro"/>
</dbReference>
<dbReference type="PIRSF" id="PIRSF011489">
    <property type="entry name" value="DUF479"/>
    <property type="match status" value="1"/>
</dbReference>
<evidence type="ECO:0000256" key="2">
    <source>
        <dbReference type="ARBA" id="ARBA00022801"/>
    </source>
</evidence>
<protein>
    <submittedName>
        <fullName evidence="5">Acyl carrier protein phosphodiesterase</fullName>
    </submittedName>
</protein>
<keyword evidence="4" id="KW-0275">Fatty acid biosynthesis</keyword>
<dbReference type="PANTHER" id="PTHR38764">
    <property type="entry name" value="ACYL CARRIER PROTEIN PHOSPHODIESTERASE"/>
    <property type="match status" value="1"/>
</dbReference>
<organism evidence="5 6">
    <name type="scientific">Thioalbus denitrificans</name>
    <dbReference type="NCBI Taxonomy" id="547122"/>
    <lineage>
        <taxon>Bacteria</taxon>
        <taxon>Pseudomonadati</taxon>
        <taxon>Pseudomonadota</taxon>
        <taxon>Gammaproteobacteria</taxon>
        <taxon>Chromatiales</taxon>
        <taxon>Ectothiorhodospiraceae</taxon>
        <taxon>Thioalbus</taxon>
    </lineage>
</organism>
<dbReference type="Proteomes" id="UP000252707">
    <property type="component" value="Unassembled WGS sequence"/>
</dbReference>
<evidence type="ECO:0000313" key="6">
    <source>
        <dbReference type="Proteomes" id="UP000252707"/>
    </source>
</evidence>
<sequence length="199" mass="22503">MNYLAHVVLAGPDPEAQLGNFLGDFVTGTLAGLRGRYPAAVLAGIALHRRIDAWTDAHPRHRASCARIHPRHRRLAGVIVDVGYDHVLTRRWDQHVGEAREAFIAAFYRLLEENRALLPERLSRHLPRLIGENWLGCYGDRDGLGVTFTRMSRRLRRPELLVGAEAEVARHYGALEADFEAFFPELQAQVRAWQVEARG</sequence>
<dbReference type="AlphaFoldDB" id="A0A369BWY1"/>
<evidence type="ECO:0000313" key="5">
    <source>
        <dbReference type="EMBL" id="RCX26033.1"/>
    </source>
</evidence>
<dbReference type="Pfam" id="PF04336">
    <property type="entry name" value="ACP_PD"/>
    <property type="match status" value="1"/>
</dbReference>